<comment type="caution">
    <text evidence="1">The sequence shown here is derived from an EMBL/GenBank/DDBJ whole genome shotgun (WGS) entry which is preliminary data.</text>
</comment>
<accession>A0A1F6GUW4</accession>
<name>A0A1F6GUW4_9PROT</name>
<organism evidence="1 2">
    <name type="scientific">Candidatus Lambdaproteobacteria bacterium RIFOXYD2_FULL_56_26</name>
    <dbReference type="NCBI Taxonomy" id="1817773"/>
    <lineage>
        <taxon>Bacteria</taxon>
        <taxon>Pseudomonadati</taxon>
        <taxon>Pseudomonadota</taxon>
        <taxon>Candidatus Lambdaproteobacteria</taxon>
    </lineage>
</organism>
<evidence type="ECO:0000313" key="2">
    <source>
        <dbReference type="Proteomes" id="UP000177583"/>
    </source>
</evidence>
<gene>
    <name evidence="1" type="ORF">A2557_01780</name>
</gene>
<dbReference type="AlphaFoldDB" id="A0A1F6GUW4"/>
<dbReference type="EMBL" id="MFNF01000028">
    <property type="protein sequence ID" value="OGH01800.1"/>
    <property type="molecule type" value="Genomic_DNA"/>
</dbReference>
<reference evidence="1 2" key="1">
    <citation type="journal article" date="2016" name="Nat. Commun.">
        <title>Thousands of microbial genomes shed light on interconnected biogeochemical processes in an aquifer system.</title>
        <authorList>
            <person name="Anantharaman K."/>
            <person name="Brown C.T."/>
            <person name="Hug L.A."/>
            <person name="Sharon I."/>
            <person name="Castelle C.J."/>
            <person name="Probst A.J."/>
            <person name="Thomas B.C."/>
            <person name="Singh A."/>
            <person name="Wilkins M.J."/>
            <person name="Karaoz U."/>
            <person name="Brodie E.L."/>
            <person name="Williams K.H."/>
            <person name="Hubbard S.S."/>
            <person name="Banfield J.F."/>
        </authorList>
    </citation>
    <scope>NUCLEOTIDE SEQUENCE [LARGE SCALE GENOMIC DNA]</scope>
</reference>
<evidence type="ECO:0000313" key="1">
    <source>
        <dbReference type="EMBL" id="OGH01800.1"/>
    </source>
</evidence>
<proteinExistence type="predicted"/>
<protein>
    <submittedName>
        <fullName evidence="1">Uncharacterized protein</fullName>
    </submittedName>
</protein>
<sequence>MNGNWIEYSKDTLNYLNAFKAPPFQNEYKNLGEVKWYIIDDILQTQGLPIWYYIKENKDGSRSISASREFFGLAFHAGDDPGILHMMLPGNPSIIQDLPGYEKYNSAISKWASFFVLPLSEVPEKASVQEKLELMASYAQYMATRLDTPPLHAMLSFLGIPDEWVEEQLSQINRTFHRDS</sequence>
<dbReference type="Proteomes" id="UP000177583">
    <property type="component" value="Unassembled WGS sequence"/>
</dbReference>